<keyword evidence="5" id="KW-0735">Signal-anchor</keyword>
<evidence type="ECO:0000259" key="13">
    <source>
        <dbReference type="Pfam" id="PF01370"/>
    </source>
</evidence>
<keyword evidence="9" id="KW-0472">Membrane</keyword>
<dbReference type="PANTHER" id="PTHR43078">
    <property type="entry name" value="UDP-GLUCURONIC ACID DECARBOXYLASE-RELATED"/>
    <property type="match status" value="1"/>
</dbReference>
<evidence type="ECO:0000256" key="5">
    <source>
        <dbReference type="ARBA" id="ARBA00022968"/>
    </source>
</evidence>
<dbReference type="GO" id="GO:0005737">
    <property type="term" value="C:cytoplasm"/>
    <property type="evidence" value="ECO:0007669"/>
    <property type="project" value="TreeGrafter"/>
</dbReference>
<reference evidence="14" key="1">
    <citation type="submission" date="2020-10" db="EMBL/GenBank/DDBJ databases">
        <authorList>
            <person name="Gilroy R."/>
        </authorList>
    </citation>
    <scope>NUCLEOTIDE SEQUENCE</scope>
    <source>
        <strain evidence="14">G3-3990</strain>
    </source>
</reference>
<dbReference type="GO" id="GO:0042732">
    <property type="term" value="P:D-xylose metabolic process"/>
    <property type="evidence" value="ECO:0007669"/>
    <property type="project" value="InterPro"/>
</dbReference>
<dbReference type="EMBL" id="JADIMG010000092">
    <property type="protein sequence ID" value="MBO8460593.1"/>
    <property type="molecule type" value="Genomic_DNA"/>
</dbReference>
<keyword evidence="6" id="KW-1133">Transmembrane helix</keyword>
<evidence type="ECO:0000256" key="3">
    <source>
        <dbReference type="ARBA" id="ARBA00022692"/>
    </source>
</evidence>
<evidence type="ECO:0000256" key="12">
    <source>
        <dbReference type="ARBA" id="ARBA00037859"/>
    </source>
</evidence>
<dbReference type="InterPro" id="IPR001509">
    <property type="entry name" value="Epimerase_deHydtase"/>
</dbReference>
<evidence type="ECO:0000256" key="6">
    <source>
        <dbReference type="ARBA" id="ARBA00022989"/>
    </source>
</evidence>
<accession>A0A9D9N557</accession>
<dbReference type="InterPro" id="IPR044516">
    <property type="entry name" value="UXS-like"/>
</dbReference>
<dbReference type="GO" id="GO:0070403">
    <property type="term" value="F:NAD+ binding"/>
    <property type="evidence" value="ECO:0007669"/>
    <property type="project" value="InterPro"/>
</dbReference>
<evidence type="ECO:0000256" key="1">
    <source>
        <dbReference type="ARBA" id="ARBA00001911"/>
    </source>
</evidence>
<dbReference type="AlphaFoldDB" id="A0A9D9N557"/>
<dbReference type="Proteomes" id="UP000823641">
    <property type="component" value="Unassembled WGS sequence"/>
</dbReference>
<name>A0A9D9N557_9BACT</name>
<evidence type="ECO:0000256" key="9">
    <source>
        <dbReference type="ARBA" id="ARBA00023136"/>
    </source>
</evidence>
<comment type="subcellular location">
    <subcellularLocation>
        <location evidence="2">Golgi apparatus membrane</location>
        <topology evidence="2">Single-pass type II membrane protein</topology>
    </subcellularLocation>
    <subcellularLocation>
        <location evidence="12">Golgi apparatus</location>
        <location evidence="12">Golgi stack membrane</location>
    </subcellularLocation>
</comment>
<keyword evidence="4" id="KW-0210">Decarboxylase</keyword>
<dbReference type="FunFam" id="3.40.50.720:FF:000065">
    <property type="entry name" value="UDP-glucuronic acid decarboxylase 1"/>
    <property type="match status" value="1"/>
</dbReference>
<keyword evidence="10" id="KW-0325">Glycoprotein</keyword>
<dbReference type="Gene3D" id="3.40.50.720">
    <property type="entry name" value="NAD(P)-binding Rossmann-like Domain"/>
    <property type="match status" value="1"/>
</dbReference>
<dbReference type="Pfam" id="PF01370">
    <property type="entry name" value="Epimerase"/>
    <property type="match status" value="1"/>
</dbReference>
<gene>
    <name evidence="14" type="ORF">IAA73_09700</name>
</gene>
<reference evidence="14" key="2">
    <citation type="journal article" date="2021" name="PeerJ">
        <title>Extensive microbial diversity within the chicken gut microbiome revealed by metagenomics and culture.</title>
        <authorList>
            <person name="Gilroy R."/>
            <person name="Ravi A."/>
            <person name="Getino M."/>
            <person name="Pursley I."/>
            <person name="Horton D.L."/>
            <person name="Alikhan N.F."/>
            <person name="Baker D."/>
            <person name="Gharbi K."/>
            <person name="Hall N."/>
            <person name="Watson M."/>
            <person name="Adriaenssens E.M."/>
            <person name="Foster-Nyarko E."/>
            <person name="Jarju S."/>
            <person name="Secka A."/>
            <person name="Antonio M."/>
            <person name="Oren A."/>
            <person name="Chaudhuri R.R."/>
            <person name="La Ragione R."/>
            <person name="Hildebrand F."/>
            <person name="Pallen M.J."/>
        </authorList>
    </citation>
    <scope>NUCLEOTIDE SEQUENCE</scope>
    <source>
        <strain evidence="14">G3-3990</strain>
    </source>
</reference>
<dbReference type="PANTHER" id="PTHR43078:SF6">
    <property type="entry name" value="UDP-GLUCURONIC ACID DECARBOXYLASE 1"/>
    <property type="match status" value="1"/>
</dbReference>
<comment type="caution">
    <text evidence="14">The sequence shown here is derived from an EMBL/GenBank/DDBJ whole genome shotgun (WGS) entry which is preliminary data.</text>
</comment>
<comment type="cofactor">
    <cofactor evidence="1">
        <name>NAD(+)</name>
        <dbReference type="ChEBI" id="CHEBI:57540"/>
    </cofactor>
</comment>
<feature type="domain" description="NAD-dependent epimerase/dehydratase" evidence="13">
    <location>
        <begin position="8"/>
        <end position="240"/>
    </location>
</feature>
<evidence type="ECO:0000256" key="7">
    <source>
        <dbReference type="ARBA" id="ARBA00023027"/>
    </source>
</evidence>
<evidence type="ECO:0000256" key="8">
    <source>
        <dbReference type="ARBA" id="ARBA00023034"/>
    </source>
</evidence>
<sequence>MKTDNVFLITGGAGFIGSHLCSYLLRKGHKVICLDNFVSGTMDNIKPLLSNNNFQLIKQSVIEPISCHADIIINLASIASPKFYQKYPIDTFKTNVYGAINLLELANKSNAIILQASTSEVYGDPQPLIQNEKYWGNVNPIGIRSCYDEGKRAAESIFMDFHRIYHTKIKIARIFNCYGPKLRSDDGRIVSTFILQALKNKNLTVYGDGTQTRCLCYIDDMLEGIYKLIQSNDSIIGPINLGNPQEQSVIQIAKLIIELTNSKSNIEYYPLPADDPKHRCPDISLAQQLLNWNPTTDIIEGIKKTIAYYQNTELPS</sequence>
<organism evidence="14 15">
    <name type="scientific">Candidatus Gallipaludibacter merdavium</name>
    <dbReference type="NCBI Taxonomy" id="2840839"/>
    <lineage>
        <taxon>Bacteria</taxon>
        <taxon>Pseudomonadati</taxon>
        <taxon>Bacteroidota</taxon>
        <taxon>Bacteroidia</taxon>
        <taxon>Bacteroidales</taxon>
        <taxon>Candidatus Gallipaludibacter</taxon>
    </lineage>
</organism>
<keyword evidence="11" id="KW-0456">Lyase</keyword>
<evidence type="ECO:0000313" key="15">
    <source>
        <dbReference type="Proteomes" id="UP000823641"/>
    </source>
</evidence>
<proteinExistence type="predicted"/>
<dbReference type="GO" id="GO:0048040">
    <property type="term" value="F:UDP-glucuronate decarboxylase activity"/>
    <property type="evidence" value="ECO:0007669"/>
    <property type="project" value="TreeGrafter"/>
</dbReference>
<dbReference type="SUPFAM" id="SSF51735">
    <property type="entry name" value="NAD(P)-binding Rossmann-fold domains"/>
    <property type="match status" value="1"/>
</dbReference>
<dbReference type="CDD" id="cd05230">
    <property type="entry name" value="UGD_SDR_e"/>
    <property type="match status" value="1"/>
</dbReference>
<keyword evidence="7" id="KW-0520">NAD</keyword>
<protein>
    <submittedName>
        <fullName evidence="14">SDR family oxidoreductase</fullName>
    </submittedName>
</protein>
<evidence type="ECO:0000256" key="2">
    <source>
        <dbReference type="ARBA" id="ARBA00004323"/>
    </source>
</evidence>
<dbReference type="InterPro" id="IPR036291">
    <property type="entry name" value="NAD(P)-bd_dom_sf"/>
</dbReference>
<keyword evidence="8" id="KW-0333">Golgi apparatus</keyword>
<evidence type="ECO:0000256" key="11">
    <source>
        <dbReference type="ARBA" id="ARBA00023239"/>
    </source>
</evidence>
<evidence type="ECO:0000256" key="4">
    <source>
        <dbReference type="ARBA" id="ARBA00022793"/>
    </source>
</evidence>
<evidence type="ECO:0000256" key="10">
    <source>
        <dbReference type="ARBA" id="ARBA00023180"/>
    </source>
</evidence>
<keyword evidence="3" id="KW-0812">Transmembrane</keyword>
<evidence type="ECO:0000313" key="14">
    <source>
        <dbReference type="EMBL" id="MBO8460593.1"/>
    </source>
</evidence>